<dbReference type="GO" id="GO:0005882">
    <property type="term" value="C:intermediate filament"/>
    <property type="evidence" value="ECO:0007669"/>
    <property type="project" value="UniProtKB-KW"/>
</dbReference>
<evidence type="ECO:0000256" key="5">
    <source>
        <dbReference type="SAM" id="MobiDB-lite"/>
    </source>
</evidence>
<dbReference type="PRINTS" id="PR01248">
    <property type="entry name" value="TYPE1KERATIN"/>
</dbReference>
<keyword evidence="2 4" id="KW-0175">Coiled coil</keyword>
<dbReference type="InterPro" id="IPR018039">
    <property type="entry name" value="IF_conserved"/>
</dbReference>
<evidence type="ECO:0000256" key="1">
    <source>
        <dbReference type="ARBA" id="ARBA00022754"/>
    </source>
</evidence>
<dbReference type="InterPro" id="IPR039008">
    <property type="entry name" value="IF_rod_dom"/>
</dbReference>
<dbReference type="OrthoDB" id="9946452at2759"/>
<feature type="coiled-coil region" evidence="4">
    <location>
        <begin position="159"/>
        <end position="200"/>
    </location>
</feature>
<dbReference type="Pfam" id="PF00038">
    <property type="entry name" value="Filament"/>
    <property type="match status" value="1"/>
</dbReference>
<sequence>MSHFSRQSFSNRSLSSYGSRSVSQQGYSSFASGGGGASSFGLGGGSRVGGASSFGLGRGSVGFGSTGLFLGLGGGSGGGSIVSSGGRLVSSQALGLGTSVSASSVGLGFGAGAGGAGFGLGGGAGGAGFGLGGGAGICLGGGGGFGLGGGEGAGALVFVASEKQQLQTLNNRLATYLEKVKLLERTNRELEEKLKAFTANQTLVTYDLKGYDAQLRPLREQLLTLLQETTRIALELDNTKLTLDDFRVKYENEVMLRQSVESDLSGLRVLKRDYELAISSLRQDVQALTDMLTTLQKTHEQEVMTLRGEMSGTVTVDVKAVESTDLSRVLADIRAEYETVVERNRREAESWYTKQVELKQVETAHVTETAVSGSSEVTESRKESLTLQTQLDSVLIEKTNMEQRLVEVQAQYQTQLLSLSRLAGGLEGELAAIRERIMQQSRDYQVLLSTKVQLEQEIATYKTLLEGAGDLSSLAALRVAGVSSSSSEVKVGGVSSSSSELKVSSVALETKGSSGSVEVDTSMTSEVTVSSETRTKEPEETSQGPLVTWVLRSPGFSGHLDHCLVGLVPPLIARGANGF</sequence>
<dbReference type="Gene3D" id="1.20.5.170">
    <property type="match status" value="1"/>
</dbReference>
<evidence type="ECO:0000313" key="8">
    <source>
        <dbReference type="RefSeq" id="XP_030636187.1"/>
    </source>
</evidence>
<comment type="similarity">
    <text evidence="3">Belongs to the intermediate filament family.</text>
</comment>
<gene>
    <name evidence="8" type="primary">LOC115817083</name>
</gene>
<evidence type="ECO:0000313" key="7">
    <source>
        <dbReference type="Proteomes" id="UP000504632"/>
    </source>
</evidence>
<dbReference type="PROSITE" id="PS00226">
    <property type="entry name" value="IF_ROD_1"/>
    <property type="match status" value="1"/>
</dbReference>
<reference evidence="8" key="1">
    <citation type="submission" date="2025-08" db="UniProtKB">
        <authorList>
            <consortium name="RefSeq"/>
        </authorList>
    </citation>
    <scope>IDENTIFICATION</scope>
</reference>
<dbReference type="AlphaFoldDB" id="A0A6J2VVW9"/>
<evidence type="ECO:0000256" key="2">
    <source>
        <dbReference type="ARBA" id="ARBA00023054"/>
    </source>
</evidence>
<evidence type="ECO:0000259" key="6">
    <source>
        <dbReference type="PROSITE" id="PS51842"/>
    </source>
</evidence>
<dbReference type="SMART" id="SM01391">
    <property type="entry name" value="Filament"/>
    <property type="match status" value="1"/>
</dbReference>
<evidence type="ECO:0000256" key="3">
    <source>
        <dbReference type="RuleBase" id="RU000685"/>
    </source>
</evidence>
<dbReference type="Gene3D" id="1.20.5.500">
    <property type="entry name" value="Single helix bin"/>
    <property type="match status" value="1"/>
</dbReference>
<dbReference type="RefSeq" id="XP_030636187.1">
    <property type="nucleotide sequence ID" value="XM_030780327.1"/>
</dbReference>
<dbReference type="Proteomes" id="UP000504632">
    <property type="component" value="Chromosome 7"/>
</dbReference>
<evidence type="ECO:0000256" key="4">
    <source>
        <dbReference type="SAM" id="Coils"/>
    </source>
</evidence>
<feature type="compositionally biased region" description="Low complexity" evidence="5">
    <location>
        <begin position="516"/>
        <end position="532"/>
    </location>
</feature>
<dbReference type="Gene3D" id="1.20.5.1160">
    <property type="entry name" value="Vasodilator-stimulated phosphoprotein"/>
    <property type="match status" value="1"/>
</dbReference>
<proteinExistence type="inferred from homology"/>
<dbReference type="PROSITE" id="PS51842">
    <property type="entry name" value="IF_ROD_2"/>
    <property type="match status" value="1"/>
</dbReference>
<feature type="domain" description="IF rod" evidence="6">
    <location>
        <begin position="162"/>
        <end position="472"/>
    </location>
</feature>
<organism evidence="7 8">
    <name type="scientific">Chanos chanos</name>
    <name type="common">Milkfish</name>
    <name type="synonym">Mugil chanos</name>
    <dbReference type="NCBI Taxonomy" id="29144"/>
    <lineage>
        <taxon>Eukaryota</taxon>
        <taxon>Metazoa</taxon>
        <taxon>Chordata</taxon>
        <taxon>Craniata</taxon>
        <taxon>Vertebrata</taxon>
        <taxon>Euteleostomi</taxon>
        <taxon>Actinopterygii</taxon>
        <taxon>Neopterygii</taxon>
        <taxon>Teleostei</taxon>
        <taxon>Ostariophysi</taxon>
        <taxon>Gonorynchiformes</taxon>
        <taxon>Chanidae</taxon>
        <taxon>Chanos</taxon>
    </lineage>
</organism>
<name>A0A6J2VVW9_CHACN</name>
<dbReference type="InterPro" id="IPR002957">
    <property type="entry name" value="Keratin_I"/>
</dbReference>
<feature type="region of interest" description="Disordered" evidence="5">
    <location>
        <begin position="514"/>
        <end position="543"/>
    </location>
</feature>
<accession>A0A6J2VVW9</accession>
<dbReference type="PANTHER" id="PTHR23239">
    <property type="entry name" value="INTERMEDIATE FILAMENT"/>
    <property type="match status" value="1"/>
</dbReference>
<protein>
    <submittedName>
        <fullName evidence="8">Keratin, type I cytoskeletal 13</fullName>
    </submittedName>
</protein>
<dbReference type="SUPFAM" id="SSF64593">
    <property type="entry name" value="Intermediate filament protein, coiled coil region"/>
    <property type="match status" value="2"/>
</dbReference>
<dbReference type="InParanoid" id="A0A6J2VVW9"/>
<dbReference type="PANTHER" id="PTHR23239:SF366">
    <property type="entry name" value="KERATIN, TYPE I CYTOSKELETAL 47 KDA"/>
    <property type="match status" value="1"/>
</dbReference>
<dbReference type="GeneID" id="115817083"/>
<dbReference type="GO" id="GO:0005198">
    <property type="term" value="F:structural molecule activity"/>
    <property type="evidence" value="ECO:0007669"/>
    <property type="project" value="InterPro"/>
</dbReference>
<feature type="coiled-coil region" evidence="4">
    <location>
        <begin position="271"/>
        <end position="298"/>
    </location>
</feature>
<keyword evidence="7" id="KW-1185">Reference proteome</keyword>
<keyword evidence="1 3" id="KW-0403">Intermediate filament</keyword>